<proteinExistence type="predicted"/>
<comment type="caution">
    <text evidence="2">The sequence shown here is derived from an EMBL/GenBank/DDBJ whole genome shotgun (WGS) entry which is preliminary data.</text>
</comment>
<dbReference type="Pfam" id="PF16289">
    <property type="entry name" value="PIN_12"/>
    <property type="match status" value="1"/>
</dbReference>
<organism evidence="2 3">
    <name type="scientific">Microbacterium marinilacus</name>
    <dbReference type="NCBI Taxonomy" id="415209"/>
    <lineage>
        <taxon>Bacteria</taxon>
        <taxon>Bacillati</taxon>
        <taxon>Actinomycetota</taxon>
        <taxon>Actinomycetes</taxon>
        <taxon>Micrococcales</taxon>
        <taxon>Microbacteriaceae</taxon>
        <taxon>Microbacterium</taxon>
    </lineage>
</organism>
<sequence>MLKLMKPVVVLDSNALHGLKALSGSDFKKALALAHAGRIRLVVPDVVVRELSRQAAKEVSDKYAANRNTANNLRTVAEEARAVGISVGQLPDPMKAPRTERADFHAAISKYLHSWDVETPDYPDLSVEDVLERDLDGRKPFAPSGKGLRDTLIWETIRQLCAALVVVPSQVV</sequence>
<evidence type="ECO:0000259" key="1">
    <source>
        <dbReference type="Pfam" id="PF16289"/>
    </source>
</evidence>
<protein>
    <recommendedName>
        <fullName evidence="1">DUF4935 domain-containing protein</fullName>
    </recommendedName>
</protein>
<evidence type="ECO:0000313" key="2">
    <source>
        <dbReference type="EMBL" id="GAA3663453.1"/>
    </source>
</evidence>
<name>A0ABP7BPB0_9MICO</name>
<dbReference type="EMBL" id="BAAAYV010000012">
    <property type="protein sequence ID" value="GAA3663453.1"/>
    <property type="molecule type" value="Genomic_DNA"/>
</dbReference>
<dbReference type="InterPro" id="IPR032557">
    <property type="entry name" value="DUF4935"/>
</dbReference>
<keyword evidence="3" id="KW-1185">Reference proteome</keyword>
<reference evidence="3" key="1">
    <citation type="journal article" date="2019" name="Int. J. Syst. Evol. Microbiol.">
        <title>The Global Catalogue of Microorganisms (GCM) 10K type strain sequencing project: providing services to taxonomists for standard genome sequencing and annotation.</title>
        <authorList>
            <consortium name="The Broad Institute Genomics Platform"/>
            <consortium name="The Broad Institute Genome Sequencing Center for Infectious Disease"/>
            <person name="Wu L."/>
            <person name="Ma J."/>
        </authorList>
    </citation>
    <scope>NUCLEOTIDE SEQUENCE [LARGE SCALE GENOMIC DNA]</scope>
    <source>
        <strain evidence="3">JCM 16546</strain>
    </source>
</reference>
<feature type="domain" description="DUF4935" evidence="1">
    <location>
        <begin position="9"/>
        <end position="161"/>
    </location>
</feature>
<dbReference type="Proteomes" id="UP001410795">
    <property type="component" value="Unassembled WGS sequence"/>
</dbReference>
<accession>A0ABP7BPB0</accession>
<evidence type="ECO:0000313" key="3">
    <source>
        <dbReference type="Proteomes" id="UP001410795"/>
    </source>
</evidence>
<gene>
    <name evidence="2" type="ORF">GCM10022202_26560</name>
</gene>